<organism evidence="3 4">
    <name type="scientific">Momordica charantia</name>
    <name type="common">Bitter gourd</name>
    <name type="synonym">Balsam pear</name>
    <dbReference type="NCBI Taxonomy" id="3673"/>
    <lineage>
        <taxon>Eukaryota</taxon>
        <taxon>Viridiplantae</taxon>
        <taxon>Streptophyta</taxon>
        <taxon>Embryophyta</taxon>
        <taxon>Tracheophyta</taxon>
        <taxon>Spermatophyta</taxon>
        <taxon>Magnoliopsida</taxon>
        <taxon>eudicotyledons</taxon>
        <taxon>Gunneridae</taxon>
        <taxon>Pentapetalae</taxon>
        <taxon>rosids</taxon>
        <taxon>fabids</taxon>
        <taxon>Cucurbitales</taxon>
        <taxon>Cucurbitaceae</taxon>
        <taxon>Momordiceae</taxon>
        <taxon>Momordica</taxon>
    </lineage>
</organism>
<feature type="region of interest" description="Disordered" evidence="1">
    <location>
        <begin position="87"/>
        <end position="117"/>
    </location>
</feature>
<keyword evidence="3" id="KW-1185">Reference proteome</keyword>
<dbReference type="AlphaFoldDB" id="A0A6J1DNC0"/>
<evidence type="ECO:0000313" key="3">
    <source>
        <dbReference type="Proteomes" id="UP000504603"/>
    </source>
</evidence>
<reference evidence="4" key="1">
    <citation type="submission" date="2025-08" db="UniProtKB">
        <authorList>
            <consortium name="RefSeq"/>
        </authorList>
    </citation>
    <scope>IDENTIFICATION</scope>
    <source>
        <strain evidence="4">OHB3-1</strain>
    </source>
</reference>
<sequence>MNLETWKKQSTRQKNELWHSIQARYNIHEAWQKKYFFEKISGLWRESKSQLERLDQNTSHEEECDRMTSEMTELKYLVSSLLADKAKSSEQNSNHTGNVPTSAHVPPANLSSPPSVTINDNAPRKCMLLDWIGSGKVIAEGRWSSNDPSVLVHHIPLGPNVVRVWVDTVKKPNSYLWRPTSDMMVIDNALGTTIAWPADKVKI</sequence>
<proteinExistence type="predicted"/>
<dbReference type="InterPro" id="IPR058352">
    <property type="entry name" value="DUF8039"/>
</dbReference>
<evidence type="ECO:0000313" key="4">
    <source>
        <dbReference type="RefSeq" id="XP_022154306.1"/>
    </source>
</evidence>
<dbReference type="Proteomes" id="UP000504603">
    <property type="component" value="Unplaced"/>
</dbReference>
<accession>A0A6J1DNC0</accession>
<protein>
    <submittedName>
        <fullName evidence="4">Uncharacterized protein LOC111021601 isoform X2</fullName>
    </submittedName>
</protein>
<feature type="compositionally biased region" description="Polar residues" evidence="1">
    <location>
        <begin position="89"/>
        <end position="101"/>
    </location>
</feature>
<dbReference type="GeneID" id="111021601"/>
<name>A0A6J1DNC0_MOMCH</name>
<dbReference type="Pfam" id="PF26133">
    <property type="entry name" value="DUF8039"/>
    <property type="match status" value="1"/>
</dbReference>
<evidence type="ECO:0000259" key="2">
    <source>
        <dbReference type="Pfam" id="PF26133"/>
    </source>
</evidence>
<evidence type="ECO:0000256" key="1">
    <source>
        <dbReference type="SAM" id="MobiDB-lite"/>
    </source>
</evidence>
<feature type="domain" description="DUF8039" evidence="2">
    <location>
        <begin position="123"/>
        <end position="203"/>
    </location>
</feature>
<gene>
    <name evidence="4" type="primary">LOC111021601</name>
</gene>
<dbReference type="RefSeq" id="XP_022154306.1">
    <property type="nucleotide sequence ID" value="XM_022298614.1"/>
</dbReference>